<dbReference type="GO" id="GO:0004519">
    <property type="term" value="F:endonuclease activity"/>
    <property type="evidence" value="ECO:0007669"/>
    <property type="project" value="InterPro"/>
</dbReference>
<dbReference type="AlphaFoldDB" id="A0A0C5W2Z0"/>
<sequence>MDYYFDIRVLPDPEFKETILMNAVYAKLHRIIMKAGQGRTGLSFPEFAKSLGAVMRVHGSAGDLDNLLTENWLQGLRDYTEVTATLPVPSGCKHRVVRRRQAKSAHNKRKRLITKGWKTVEDAWQKYPEESSTLLKLPYAQFQSMSSKSMMRVFVEHGPLIEQPVNGVFSSYGLSQTATIPWFTDS</sequence>
<gene>
    <name evidence="1" type="ORF">YC6258_05002</name>
</gene>
<organism evidence="1 2">
    <name type="scientific">Gynuella sunshinyii YC6258</name>
    <dbReference type="NCBI Taxonomy" id="1445510"/>
    <lineage>
        <taxon>Bacteria</taxon>
        <taxon>Pseudomonadati</taxon>
        <taxon>Pseudomonadota</taxon>
        <taxon>Gammaproteobacteria</taxon>
        <taxon>Oceanospirillales</taxon>
        <taxon>Saccharospirillaceae</taxon>
        <taxon>Gynuella</taxon>
    </lineage>
</organism>
<dbReference type="Proteomes" id="UP000032266">
    <property type="component" value="Chromosome"/>
</dbReference>
<accession>A0A0C5W2Z0</accession>
<dbReference type="OrthoDB" id="259831at2"/>
<keyword evidence="2" id="KW-1185">Reference proteome</keyword>
<dbReference type="RefSeq" id="WP_044618893.1">
    <property type="nucleotide sequence ID" value="NZ_CP007142.1"/>
</dbReference>
<dbReference type="EMBL" id="CP007142">
    <property type="protein sequence ID" value="AJQ97034.1"/>
    <property type="molecule type" value="Genomic_DNA"/>
</dbReference>
<evidence type="ECO:0000313" key="1">
    <source>
        <dbReference type="EMBL" id="AJQ97034.1"/>
    </source>
</evidence>
<dbReference type="PATRIC" id="fig|1445510.3.peg.4962"/>
<dbReference type="STRING" id="1445510.YC6258_05002"/>
<dbReference type="KEGG" id="gsn:YC6258_05002"/>
<proteinExistence type="predicted"/>
<dbReference type="InterPro" id="IPR013396">
    <property type="entry name" value="CRISPR-assoc_prot_Csy4"/>
</dbReference>
<dbReference type="CDD" id="cd09739">
    <property type="entry name" value="Cas6_I-F"/>
    <property type="match status" value="1"/>
</dbReference>
<evidence type="ECO:0000313" key="2">
    <source>
        <dbReference type="Proteomes" id="UP000032266"/>
    </source>
</evidence>
<dbReference type="InterPro" id="IPR042564">
    <property type="entry name" value="CRISPR-Cas6/Csy4_sf"/>
</dbReference>
<name>A0A0C5W2Z0_9GAMM</name>
<dbReference type="Pfam" id="PF09618">
    <property type="entry name" value="Cas_Csy4"/>
    <property type="match status" value="1"/>
</dbReference>
<reference evidence="1 2" key="1">
    <citation type="submission" date="2014-01" db="EMBL/GenBank/DDBJ databases">
        <title>Full genme sequencing of cellulolytic bacterium Gynuella sunshinyii YC6258T gen. nov., sp. nov.</title>
        <authorList>
            <person name="Khan H."/>
            <person name="Chung E.J."/>
            <person name="Chung Y.R."/>
        </authorList>
    </citation>
    <scope>NUCLEOTIDE SEQUENCE [LARGE SCALE GENOMIC DNA]</scope>
    <source>
        <strain evidence="1 2">YC6258</strain>
    </source>
</reference>
<evidence type="ECO:0008006" key="3">
    <source>
        <dbReference type="Google" id="ProtNLM"/>
    </source>
</evidence>
<dbReference type="GO" id="GO:0043571">
    <property type="term" value="P:maintenance of CRISPR repeat elements"/>
    <property type="evidence" value="ECO:0007669"/>
    <property type="project" value="InterPro"/>
</dbReference>
<dbReference type="Gene3D" id="3.30.70.2540">
    <property type="entry name" value="CRISPR-associated endoribonuclease Cas6/Csy4"/>
    <property type="match status" value="1"/>
</dbReference>
<dbReference type="HOGENOM" id="CLU_108958_0_0_6"/>
<protein>
    <recommendedName>
        <fullName evidence="3">CRISPR-associated protein, Csy4 family</fullName>
    </recommendedName>
</protein>
<dbReference type="NCBIfam" id="TIGR02563">
    <property type="entry name" value="cas_Csy4"/>
    <property type="match status" value="1"/>
</dbReference>